<feature type="domain" description="AB hydrolase-1" evidence="1">
    <location>
        <begin position="43"/>
        <end position="290"/>
    </location>
</feature>
<evidence type="ECO:0000313" key="2">
    <source>
        <dbReference type="EMBL" id="TQM14051.1"/>
    </source>
</evidence>
<evidence type="ECO:0000259" key="1">
    <source>
        <dbReference type="Pfam" id="PF12697"/>
    </source>
</evidence>
<dbReference type="AlphaFoldDB" id="A0A543DXL0"/>
<comment type="caution">
    <text evidence="2">The sequence shown here is derived from an EMBL/GenBank/DDBJ whole genome shotgun (WGS) entry which is preliminary data.</text>
</comment>
<dbReference type="GO" id="GO:0016020">
    <property type="term" value="C:membrane"/>
    <property type="evidence" value="ECO:0007669"/>
    <property type="project" value="TreeGrafter"/>
</dbReference>
<dbReference type="Pfam" id="PF12697">
    <property type="entry name" value="Abhydrolase_6"/>
    <property type="match status" value="1"/>
</dbReference>
<organism evidence="2 3">
    <name type="scientific">Pseudonocardia kunmingensis</name>
    <dbReference type="NCBI Taxonomy" id="630975"/>
    <lineage>
        <taxon>Bacteria</taxon>
        <taxon>Bacillati</taxon>
        <taxon>Actinomycetota</taxon>
        <taxon>Actinomycetes</taxon>
        <taxon>Pseudonocardiales</taxon>
        <taxon>Pseudonocardiaceae</taxon>
        <taxon>Pseudonocardia</taxon>
    </lineage>
</organism>
<dbReference type="PANTHER" id="PTHR43798:SF33">
    <property type="entry name" value="HYDROLASE, PUTATIVE (AFU_ORTHOLOGUE AFUA_2G14860)-RELATED"/>
    <property type="match status" value="1"/>
</dbReference>
<reference evidence="2 3" key="1">
    <citation type="submission" date="2019-06" db="EMBL/GenBank/DDBJ databases">
        <title>Sequencing the genomes of 1000 actinobacteria strains.</title>
        <authorList>
            <person name="Klenk H.-P."/>
        </authorList>
    </citation>
    <scope>NUCLEOTIDE SEQUENCE [LARGE SCALE GENOMIC DNA]</scope>
    <source>
        <strain evidence="2 3">DSM 45301</strain>
    </source>
</reference>
<proteinExistence type="predicted"/>
<dbReference type="GO" id="GO:0003824">
    <property type="term" value="F:catalytic activity"/>
    <property type="evidence" value="ECO:0007669"/>
    <property type="project" value="InterPro"/>
</dbReference>
<dbReference type="InterPro" id="IPR050266">
    <property type="entry name" value="AB_hydrolase_sf"/>
</dbReference>
<accession>A0A543DXL0</accession>
<dbReference type="Gene3D" id="3.40.50.1820">
    <property type="entry name" value="alpha/beta hydrolase"/>
    <property type="match status" value="1"/>
</dbReference>
<dbReference type="PRINTS" id="PR00111">
    <property type="entry name" value="ABHYDROLASE"/>
</dbReference>
<dbReference type="InterPro" id="IPR000639">
    <property type="entry name" value="Epox_hydrolase-like"/>
</dbReference>
<dbReference type="PANTHER" id="PTHR43798">
    <property type="entry name" value="MONOACYLGLYCEROL LIPASE"/>
    <property type="match status" value="1"/>
</dbReference>
<dbReference type="EMBL" id="VFPA01000001">
    <property type="protein sequence ID" value="TQM14051.1"/>
    <property type="molecule type" value="Genomic_DNA"/>
</dbReference>
<dbReference type="InterPro" id="IPR029058">
    <property type="entry name" value="AB_hydrolase_fold"/>
</dbReference>
<dbReference type="OrthoDB" id="5431692at2"/>
<keyword evidence="3" id="KW-1185">Reference proteome</keyword>
<dbReference type="RefSeq" id="WP_142048195.1">
    <property type="nucleotide sequence ID" value="NZ_VFPA01000001.1"/>
</dbReference>
<dbReference type="SUPFAM" id="SSF53474">
    <property type="entry name" value="alpha/beta-Hydrolases"/>
    <property type="match status" value="1"/>
</dbReference>
<name>A0A543DXL0_9PSEU</name>
<sequence>MAAQPSPYAERVARVPVREDEIAVRGGRTRLWVYGPEDAAHRVVFLHGLRGDHHGLEPILAHLDGVRVLVPDLPAFGASPPLPGDRHDVAGYAAWARDLLIAVAPSGDAVLAGHSFGSIVAAAALAGDAAPAVRGLVLVNPIAASALTGPRRVMTGLTVLHHRVAAALPERAGTWLLRHPLVTRIASVAMATTRDAELRRWIHAEHDRYFSTFADRRTLLEAFHASVRHDVGESAAAIGVPTLLVAAERDDIAPLPAQQALAGRFADARLAVVPTTGHLAHYEAPAAVAREVDAFLAALR</sequence>
<dbReference type="PRINTS" id="PR00412">
    <property type="entry name" value="EPOXHYDRLASE"/>
</dbReference>
<protein>
    <submittedName>
        <fullName evidence="2">Pimeloyl-ACP methyl ester carboxylesterase</fullName>
    </submittedName>
</protein>
<dbReference type="InterPro" id="IPR000073">
    <property type="entry name" value="AB_hydrolase_1"/>
</dbReference>
<evidence type="ECO:0000313" key="3">
    <source>
        <dbReference type="Proteomes" id="UP000315677"/>
    </source>
</evidence>
<gene>
    <name evidence="2" type="ORF">FB558_0809</name>
</gene>
<dbReference type="Proteomes" id="UP000315677">
    <property type="component" value="Unassembled WGS sequence"/>
</dbReference>